<dbReference type="STRING" id="1547283.A9C19_10345"/>
<organism evidence="1 2">
    <name type="scientific">Bacillus weihaiensis</name>
    <dbReference type="NCBI Taxonomy" id="1547283"/>
    <lineage>
        <taxon>Bacteria</taxon>
        <taxon>Bacillati</taxon>
        <taxon>Bacillota</taxon>
        <taxon>Bacilli</taxon>
        <taxon>Bacillales</taxon>
        <taxon>Bacillaceae</taxon>
        <taxon>Bacillus</taxon>
    </lineage>
</organism>
<name>A0A1L3MS08_9BACI</name>
<reference evidence="1 2" key="1">
    <citation type="journal article" date="2016" name="Sci. Rep.">
        <title>Complete genome sequence and transcriptomic analysis of a novel marine strain Bacillus weihaiensis reveals the mechanism of brown algae degradation.</title>
        <authorList>
            <person name="Zhu Y."/>
            <person name="Chen P."/>
            <person name="Bao Y."/>
            <person name="Men Y."/>
            <person name="Zeng Y."/>
            <person name="Yang J."/>
            <person name="Sun J."/>
            <person name="Sun Y."/>
        </authorList>
    </citation>
    <scope>NUCLEOTIDE SEQUENCE [LARGE SCALE GENOMIC DNA]</scope>
    <source>
        <strain evidence="1 2">Alg07</strain>
    </source>
</reference>
<protein>
    <submittedName>
        <fullName evidence="1">Uncharacterized protein</fullName>
    </submittedName>
</protein>
<evidence type="ECO:0000313" key="2">
    <source>
        <dbReference type="Proteomes" id="UP000181936"/>
    </source>
</evidence>
<sequence>MYSKCFHLLTRSLIIHISRETKYPPHIMHVLRKSMGHSPFSPKKDRMIYSMPKIDVFHSFFQTTSLQITGSLFRKVVLSIFGLDLLAISNDGEGAKLTSYPNEIMELVSEALNLPNHSSDTISKIMSIRKAKIMDLCIKQGNFHTYTDMNDLLKAIYGINLQGISSLEHAKISLFTKNQWLVKSDTDLFVVYTGKGDVDVKVYPTPYFRQKFNTEEILFNLKEELTTLGYTYDNLKIEFYYKNQTGESVPNLFKEETIGCLRKSITYFLSKNNT</sequence>
<dbReference type="Proteomes" id="UP000181936">
    <property type="component" value="Chromosome"/>
</dbReference>
<dbReference type="AlphaFoldDB" id="A0A1L3MS08"/>
<proteinExistence type="predicted"/>
<gene>
    <name evidence="1" type="ORF">A9C19_10345</name>
</gene>
<keyword evidence="2" id="KW-1185">Reference proteome</keyword>
<evidence type="ECO:0000313" key="1">
    <source>
        <dbReference type="EMBL" id="APH05119.1"/>
    </source>
</evidence>
<accession>A0A1L3MS08</accession>
<dbReference type="EMBL" id="CP016020">
    <property type="protein sequence ID" value="APH05119.1"/>
    <property type="molecule type" value="Genomic_DNA"/>
</dbReference>
<dbReference type="KEGG" id="bwh:A9C19_10345"/>